<evidence type="ECO:0000313" key="2">
    <source>
        <dbReference type="EMBL" id="QEI06314.1"/>
    </source>
</evidence>
<dbReference type="AlphaFoldDB" id="A0A5C0AXM9"/>
<dbReference type="OrthoDB" id="6711820at2"/>
<feature type="compositionally biased region" description="Basic and acidic residues" evidence="1">
    <location>
        <begin position="8"/>
        <end position="29"/>
    </location>
</feature>
<proteinExistence type="predicted"/>
<evidence type="ECO:0000313" key="3">
    <source>
        <dbReference type="Proteomes" id="UP000325161"/>
    </source>
</evidence>
<organism evidence="2 3">
    <name type="scientific">Pigmentiphaga aceris</name>
    <dbReference type="NCBI Taxonomy" id="1940612"/>
    <lineage>
        <taxon>Bacteria</taxon>
        <taxon>Pseudomonadati</taxon>
        <taxon>Pseudomonadota</taxon>
        <taxon>Betaproteobacteria</taxon>
        <taxon>Burkholderiales</taxon>
        <taxon>Alcaligenaceae</taxon>
        <taxon>Pigmentiphaga</taxon>
    </lineage>
</organism>
<protein>
    <submittedName>
        <fullName evidence="2">Uncharacterized protein</fullName>
    </submittedName>
</protein>
<dbReference type="RefSeq" id="WP_148814800.1">
    <property type="nucleotide sequence ID" value="NZ_CP043046.1"/>
</dbReference>
<dbReference type="EMBL" id="CP043046">
    <property type="protein sequence ID" value="QEI06314.1"/>
    <property type="molecule type" value="Genomic_DNA"/>
</dbReference>
<reference evidence="2 3" key="1">
    <citation type="submission" date="2019-08" db="EMBL/GenBank/DDBJ databases">
        <title>Amphibian skin-associated Pigmentiphaga: genome sequence and occurrence across geography and hosts.</title>
        <authorList>
            <person name="Bletz M.C."/>
            <person name="Bunk B."/>
            <person name="Sproeer C."/>
            <person name="Biwer P."/>
            <person name="Reiter S."/>
            <person name="Rabemananjara F.C.E."/>
            <person name="Schulz S."/>
            <person name="Overmann J."/>
            <person name="Vences M."/>
        </authorList>
    </citation>
    <scope>NUCLEOTIDE SEQUENCE [LARGE SCALE GENOMIC DNA]</scope>
    <source>
        <strain evidence="2 3">Mada1488</strain>
    </source>
</reference>
<feature type="region of interest" description="Disordered" evidence="1">
    <location>
        <begin position="1"/>
        <end position="32"/>
    </location>
</feature>
<dbReference type="KEGG" id="pacr:FXN63_11090"/>
<sequence length="73" mass="8573">MRGLGIEKNTERRNNGFITGERDSFDASRRRGHGLKSSWLIATFAIADCEDKLYEWQMRGYMALWDADEWEVN</sequence>
<keyword evidence="3" id="KW-1185">Reference proteome</keyword>
<evidence type="ECO:0000256" key="1">
    <source>
        <dbReference type="SAM" id="MobiDB-lite"/>
    </source>
</evidence>
<accession>A0A5C0AXM9</accession>
<dbReference type="Gene3D" id="3.90.320.10">
    <property type="match status" value="1"/>
</dbReference>
<gene>
    <name evidence="2" type="ORF">FXN63_11090</name>
</gene>
<dbReference type="InterPro" id="IPR011604">
    <property type="entry name" value="PDDEXK-like_dom_sf"/>
</dbReference>
<name>A0A5C0AXM9_9BURK</name>
<dbReference type="Proteomes" id="UP000325161">
    <property type="component" value="Chromosome"/>
</dbReference>